<reference evidence="2" key="2">
    <citation type="journal article" date="2022" name="Int. J. Mol. Sci.">
        <title>Phenotypic and genotypic virulence characterisation of Staphylococcus pettenkoferi strains isolated from human bloodstream and diabetic foot infections.</title>
        <authorList>
            <person name="Magnan C."/>
        </authorList>
    </citation>
    <scope>NUCLEOTIDE SEQUENCE</scope>
    <source>
        <strain evidence="2">NSP020P</strain>
    </source>
</reference>
<dbReference type="Proteomes" id="UP001081438">
    <property type="component" value="Unassembled WGS sequence"/>
</dbReference>
<gene>
    <name evidence="2" type="ORF">NW112_11620</name>
    <name evidence="1" type="ORF">NW133_12605</name>
</gene>
<evidence type="ECO:0000313" key="1">
    <source>
        <dbReference type="EMBL" id="MCY1584331.1"/>
    </source>
</evidence>
<reference evidence="1" key="3">
    <citation type="submission" date="2022-08" db="EMBL/GenBank/DDBJ databases">
        <authorList>
            <person name="Magnan C."/>
        </authorList>
    </citation>
    <scope>NUCLEOTIDE SEQUENCE</scope>
    <source>
        <strain evidence="1">NSP012P</strain>
    </source>
</reference>
<name>A0A9Q4D9K1_9STAP</name>
<dbReference type="RefSeq" id="WP_002470938.1">
    <property type="nucleotide sequence ID" value="NZ_CP066063.1"/>
</dbReference>
<dbReference type="EMBL" id="JANSLD010000057">
    <property type="protein sequence ID" value="MCY1584331.1"/>
    <property type="molecule type" value="Genomic_DNA"/>
</dbReference>
<reference evidence="1" key="1">
    <citation type="journal article" date="2022" name="Int. J. Mol. Sci.">
        <title>Phenotypic and Genotypic Virulence Characterisation of Staphylococcus pettenkoferi Strains Isolated from Human Bloodstream and Diabetic Foot Infections.</title>
        <authorList>
            <person name="Magnan C."/>
            <person name="Ahmad-Mansour N."/>
            <person name="Pouget C."/>
            <person name="Morsli M."/>
            <person name="Huc-Brandt S."/>
            <person name="Pantel A."/>
            <person name="Dunyach-Remy C."/>
            <person name="Sotto A."/>
            <person name="Molle V."/>
            <person name="Lavigne J.-P."/>
        </authorList>
    </citation>
    <scope>NUCLEOTIDE SEQUENCE</scope>
    <source>
        <strain evidence="1">NSP012P</strain>
    </source>
</reference>
<dbReference type="EMBL" id="JANSKX010000045">
    <property type="protein sequence ID" value="MCY1595852.1"/>
    <property type="molecule type" value="Genomic_DNA"/>
</dbReference>
<dbReference type="AlphaFoldDB" id="A0A9Q4D9K1"/>
<keyword evidence="3" id="KW-1185">Reference proteome</keyword>
<protein>
    <submittedName>
        <fullName evidence="2">Carbonic anhydrase</fullName>
    </submittedName>
</protein>
<evidence type="ECO:0000313" key="4">
    <source>
        <dbReference type="Proteomes" id="UP001081438"/>
    </source>
</evidence>
<comment type="caution">
    <text evidence="2">The sequence shown here is derived from an EMBL/GenBank/DDBJ whole genome shotgun (WGS) entry which is preliminary data.</text>
</comment>
<proteinExistence type="predicted"/>
<sequence>MEVNNKVLIITDMNQYNEKLEKLKSKFGRDNIINIKIDNLNIIEPFDEIMRSIIISVYTFNIETIYFLENNSQISYSIPDMPYLPIIDYHFKNCSPELFTNSLKEWYFGNNIENSVAIVKNHPLLPKGMDIIIK</sequence>
<evidence type="ECO:0000313" key="3">
    <source>
        <dbReference type="Proteomes" id="UP001072952"/>
    </source>
</evidence>
<organism evidence="2 4">
    <name type="scientific">Staphylococcus pettenkoferi</name>
    <dbReference type="NCBI Taxonomy" id="170573"/>
    <lineage>
        <taxon>Bacteria</taxon>
        <taxon>Bacillati</taxon>
        <taxon>Bacillota</taxon>
        <taxon>Bacilli</taxon>
        <taxon>Bacillales</taxon>
        <taxon>Staphylococcaceae</taxon>
        <taxon>Staphylococcus</taxon>
    </lineage>
</organism>
<evidence type="ECO:0000313" key="2">
    <source>
        <dbReference type="EMBL" id="MCY1595852.1"/>
    </source>
</evidence>
<accession>A0A9Q4D9K1</accession>
<dbReference type="Proteomes" id="UP001072952">
    <property type="component" value="Unassembled WGS sequence"/>
</dbReference>